<dbReference type="InterPro" id="IPR018060">
    <property type="entry name" value="HTH_AraC"/>
</dbReference>
<dbReference type="Gene3D" id="1.10.10.60">
    <property type="entry name" value="Homeodomain-like"/>
    <property type="match status" value="1"/>
</dbReference>
<dbReference type="EMBL" id="BICW01000008">
    <property type="protein sequence ID" value="GCG56123.1"/>
    <property type="molecule type" value="Genomic_DNA"/>
</dbReference>
<comment type="caution">
    <text evidence="3">The sequence shown here is derived from an EMBL/GenBank/DDBJ whole genome shotgun (WGS) entry which is preliminary data.</text>
</comment>
<evidence type="ECO:0000256" key="1">
    <source>
        <dbReference type="SAM" id="MobiDB-lite"/>
    </source>
</evidence>
<gene>
    <name evidence="3" type="ORF">BvCmsH19A_00765</name>
</gene>
<dbReference type="SMART" id="SM00342">
    <property type="entry name" value="HTH_ARAC"/>
    <property type="match status" value="1"/>
</dbReference>
<dbReference type="GO" id="GO:0003700">
    <property type="term" value="F:DNA-binding transcription factor activity"/>
    <property type="evidence" value="ECO:0007669"/>
    <property type="project" value="InterPro"/>
</dbReference>
<dbReference type="PROSITE" id="PS01124">
    <property type="entry name" value="HTH_ARAC_FAMILY_2"/>
    <property type="match status" value="1"/>
</dbReference>
<protein>
    <recommendedName>
        <fullName evidence="2">HTH araC/xylS-type domain-containing protein</fullName>
    </recommendedName>
</protein>
<dbReference type="Pfam" id="PF12833">
    <property type="entry name" value="HTH_18"/>
    <property type="match status" value="1"/>
</dbReference>
<dbReference type="AlphaFoldDB" id="A0A478KRD9"/>
<evidence type="ECO:0000259" key="2">
    <source>
        <dbReference type="PROSITE" id="PS01124"/>
    </source>
</evidence>
<dbReference type="RefSeq" id="WP_343214938.1">
    <property type="nucleotide sequence ID" value="NZ_CP010122.1"/>
</dbReference>
<reference evidence="3" key="1">
    <citation type="submission" date="2018-11" db="EMBL/GenBank/DDBJ databases">
        <title>Draft genome sequence of commensal E.coli strains.</title>
        <authorList>
            <person name="Arimizu Y."/>
            <person name="Hayashi T."/>
            <person name="Ogura Y."/>
        </authorList>
    </citation>
    <scope>NUCLEOTIDE SEQUENCE</scope>
    <source>
        <strain evidence="3">39-H19-A</strain>
    </source>
</reference>
<feature type="compositionally biased region" description="Basic and acidic residues" evidence="1">
    <location>
        <begin position="321"/>
        <end position="332"/>
    </location>
</feature>
<feature type="domain" description="HTH araC/xylS-type" evidence="2">
    <location>
        <begin position="231"/>
        <end position="330"/>
    </location>
</feature>
<evidence type="ECO:0000313" key="3">
    <source>
        <dbReference type="EMBL" id="GCG56123.1"/>
    </source>
</evidence>
<sequence length="343" mass="39476">MTDHYCSKMAPFWIYDLHLMNKHSNTKKNSVILLNEWSRVIKNKLNFSSVEIATPLQKNEVLFDGHMYIDELNQDILKTQVQSSAVTVSLAHQDAMRSTLSKFFLIYSCGNILVRNKEHREIISPGDALIVPSHDKLTIDSPSKRNTISLIMDVKNIAEESEVALKSLGWKKTSELIYGDDINKLLLNYHSNYSDRFCEKNTNALISLLSLELESHDKACLGKINSNDKLTSLIYFIKSNIKNSELCLSSVAHSFNLSERMIQYTLSEYNIKFSEFVANERCRILAKKIMNDPYMNVEIHIYESGFNSIATANRQFKSRLGETPKKYQERQKNKLHNKNNSFS</sequence>
<name>A0A478KRD9_ECOLX</name>
<accession>A0A478KRD9</accession>
<dbReference type="GO" id="GO:0043565">
    <property type="term" value="F:sequence-specific DNA binding"/>
    <property type="evidence" value="ECO:0007669"/>
    <property type="project" value="InterPro"/>
</dbReference>
<organism evidence="3">
    <name type="scientific">Escherichia coli</name>
    <dbReference type="NCBI Taxonomy" id="562"/>
    <lineage>
        <taxon>Bacteria</taxon>
        <taxon>Pseudomonadati</taxon>
        <taxon>Pseudomonadota</taxon>
        <taxon>Gammaproteobacteria</taxon>
        <taxon>Enterobacterales</taxon>
        <taxon>Enterobacteriaceae</taxon>
        <taxon>Escherichia</taxon>
    </lineage>
</organism>
<proteinExistence type="predicted"/>
<feature type="region of interest" description="Disordered" evidence="1">
    <location>
        <begin position="321"/>
        <end position="343"/>
    </location>
</feature>